<evidence type="ECO:0000313" key="1">
    <source>
        <dbReference type="EMBL" id="SHG84322.1"/>
    </source>
</evidence>
<name>A0A1M5N4F7_9ACTN</name>
<dbReference type="SUPFAM" id="SSF140453">
    <property type="entry name" value="EsxAB dimer-like"/>
    <property type="match status" value="1"/>
</dbReference>
<dbReference type="RefSeq" id="WP_073390964.1">
    <property type="nucleotide sequence ID" value="NZ_FQVU01000003.1"/>
</dbReference>
<keyword evidence="2" id="KW-1185">Reference proteome</keyword>
<protein>
    <submittedName>
        <fullName evidence="1">Uncharacterized protein</fullName>
    </submittedName>
</protein>
<reference evidence="1 2" key="1">
    <citation type="submission" date="2016-11" db="EMBL/GenBank/DDBJ databases">
        <authorList>
            <person name="Jaros S."/>
            <person name="Januszkiewicz K."/>
            <person name="Wedrychowicz H."/>
        </authorList>
    </citation>
    <scope>NUCLEOTIDE SEQUENCE [LARGE SCALE GENOMIC DNA]</scope>
    <source>
        <strain evidence="1 2">DSM 45627</strain>
    </source>
</reference>
<dbReference type="InterPro" id="IPR036689">
    <property type="entry name" value="ESAT-6-like_sf"/>
</dbReference>
<dbReference type="EMBL" id="FQVU01000003">
    <property type="protein sequence ID" value="SHG84322.1"/>
    <property type="molecule type" value="Genomic_DNA"/>
</dbReference>
<evidence type="ECO:0000313" key="2">
    <source>
        <dbReference type="Proteomes" id="UP000186132"/>
    </source>
</evidence>
<sequence>MVAKNPYAAVWEHAEHSLRYRIAAVHDTGVAVDQARDHLTWQGPAADRFRAQARAHHDALHQHNDVLRHLLTLIQQAAEVKVPASKPAARS</sequence>
<dbReference type="Proteomes" id="UP000186132">
    <property type="component" value="Unassembled WGS sequence"/>
</dbReference>
<organism evidence="1 2">
    <name type="scientific">Jatrophihabitans endophyticus</name>
    <dbReference type="NCBI Taxonomy" id="1206085"/>
    <lineage>
        <taxon>Bacteria</taxon>
        <taxon>Bacillati</taxon>
        <taxon>Actinomycetota</taxon>
        <taxon>Actinomycetes</taxon>
        <taxon>Jatrophihabitantales</taxon>
        <taxon>Jatrophihabitantaceae</taxon>
        <taxon>Jatrophihabitans</taxon>
    </lineage>
</organism>
<proteinExistence type="predicted"/>
<gene>
    <name evidence="1" type="ORF">SAMN05443575_2910</name>
</gene>
<accession>A0A1M5N4F7</accession>
<dbReference type="STRING" id="1206085.SAMN05443575_2910"/>
<dbReference type="AlphaFoldDB" id="A0A1M5N4F7"/>